<dbReference type="AlphaFoldDB" id="A0A937KCH7"/>
<dbReference type="Gene3D" id="2.40.160.60">
    <property type="entry name" value="Outer membrane protein transport protein (OMPP1/FadL/TodX)"/>
    <property type="match status" value="1"/>
</dbReference>
<dbReference type="Proteomes" id="UP000614216">
    <property type="component" value="Unassembled WGS sequence"/>
</dbReference>
<keyword evidence="1" id="KW-0732">Signal</keyword>
<dbReference type="EMBL" id="JAEUGD010000004">
    <property type="protein sequence ID" value="MBL6445248.1"/>
    <property type="molecule type" value="Genomic_DNA"/>
</dbReference>
<proteinExistence type="predicted"/>
<feature type="chain" id="PRO_5037645776" description="PorV/PorQ family protein" evidence="1">
    <location>
        <begin position="20"/>
        <end position="271"/>
    </location>
</feature>
<evidence type="ECO:0008006" key="4">
    <source>
        <dbReference type="Google" id="ProtNLM"/>
    </source>
</evidence>
<protein>
    <recommendedName>
        <fullName evidence="4">PorV/PorQ family protein</fullName>
    </recommendedName>
</protein>
<gene>
    <name evidence="2" type="ORF">JMN32_02940</name>
</gene>
<organism evidence="2 3">
    <name type="scientific">Fulvivirga marina</name>
    <dbReference type="NCBI Taxonomy" id="2494733"/>
    <lineage>
        <taxon>Bacteria</taxon>
        <taxon>Pseudomonadati</taxon>
        <taxon>Bacteroidota</taxon>
        <taxon>Cytophagia</taxon>
        <taxon>Cytophagales</taxon>
        <taxon>Fulvivirgaceae</taxon>
        <taxon>Fulvivirga</taxon>
    </lineage>
</organism>
<accession>A0A937KCH7</accession>
<feature type="signal peptide" evidence="1">
    <location>
        <begin position="1"/>
        <end position="19"/>
    </location>
</feature>
<keyword evidence="3" id="KW-1185">Reference proteome</keyword>
<dbReference type="RefSeq" id="WP_202854786.1">
    <property type="nucleotide sequence ID" value="NZ_JAEUGD010000004.1"/>
</dbReference>
<sequence length="271" mass="29800">MKHLYGTLFFLLLFFVSEAQNGQSQIGARGAAMGYAVVATSDSWSSFNNPAGLYTCKNINGLFAFENKYGIAGFNSIAAGIVSPMLMGGVGISVFRFGDDLYNEQTAAISYGNRFGLAGIGIRVNYLQYHIEGYGNKGIFTVNFGGIAELSKKLYFGALIRNINQAKLSDFENEHIPTILNAGLSFHPSDKIYLNAEIEKDVDLDAVMRIGLEYSFLKKLLARIGIKTKSFNSYFGLGLVLPRLKIDYALTVNPNIGYNHQAALTYNFIKL</sequence>
<evidence type="ECO:0000313" key="3">
    <source>
        <dbReference type="Proteomes" id="UP000614216"/>
    </source>
</evidence>
<name>A0A937KCH7_9BACT</name>
<comment type="caution">
    <text evidence="2">The sequence shown here is derived from an EMBL/GenBank/DDBJ whole genome shotgun (WGS) entry which is preliminary data.</text>
</comment>
<reference evidence="2" key="1">
    <citation type="submission" date="2021-01" db="EMBL/GenBank/DDBJ databases">
        <title>Fulvivirga kasyanovii gen. nov., sp nov., a novel member of the phylum Bacteroidetes isolated from seawater in a mussel farm.</title>
        <authorList>
            <person name="Zhao L.-H."/>
            <person name="Wang Z.-J."/>
        </authorList>
    </citation>
    <scope>NUCLEOTIDE SEQUENCE</scope>
    <source>
        <strain evidence="2">29W222</strain>
    </source>
</reference>
<evidence type="ECO:0000256" key="1">
    <source>
        <dbReference type="SAM" id="SignalP"/>
    </source>
</evidence>
<evidence type="ECO:0000313" key="2">
    <source>
        <dbReference type="EMBL" id="MBL6445248.1"/>
    </source>
</evidence>